<name>A0A1J5RQD1_9ZZZZ</name>
<dbReference type="InterPro" id="IPR037069">
    <property type="entry name" value="AcylCoA_DH/ox_N_sf"/>
</dbReference>
<evidence type="ECO:0000256" key="4">
    <source>
        <dbReference type="ARBA" id="ARBA00022827"/>
    </source>
</evidence>
<dbReference type="EC" id="1.3.1.95" evidence="10"/>
<dbReference type="InterPro" id="IPR009100">
    <property type="entry name" value="AcylCoA_DH/oxidase_NM_dom_sf"/>
</dbReference>
<accession>A0A1J5RQD1</accession>
<dbReference type="Gene3D" id="1.20.140.10">
    <property type="entry name" value="Butyryl-CoA Dehydrogenase, subunit A, domain 3"/>
    <property type="match status" value="1"/>
</dbReference>
<reference evidence="10" key="1">
    <citation type="submission" date="2016-10" db="EMBL/GenBank/DDBJ databases">
        <title>Sequence of Gallionella enrichment culture.</title>
        <authorList>
            <person name="Poehlein A."/>
            <person name="Muehling M."/>
            <person name="Daniel R."/>
        </authorList>
    </citation>
    <scope>NUCLEOTIDE SEQUENCE</scope>
</reference>
<dbReference type="GO" id="GO:0050660">
    <property type="term" value="F:flavin adenine dinucleotide binding"/>
    <property type="evidence" value="ECO:0007669"/>
    <property type="project" value="InterPro"/>
</dbReference>
<dbReference type="Pfam" id="PF02771">
    <property type="entry name" value="Acyl-CoA_dh_N"/>
    <property type="match status" value="1"/>
</dbReference>
<dbReference type="SUPFAM" id="SSF56645">
    <property type="entry name" value="Acyl-CoA dehydrogenase NM domain-like"/>
    <property type="match status" value="1"/>
</dbReference>
<evidence type="ECO:0000256" key="2">
    <source>
        <dbReference type="ARBA" id="ARBA00009347"/>
    </source>
</evidence>
<evidence type="ECO:0000256" key="5">
    <source>
        <dbReference type="ARBA" id="ARBA00023002"/>
    </source>
</evidence>
<dbReference type="SUPFAM" id="SSF47203">
    <property type="entry name" value="Acyl-CoA dehydrogenase C-terminal domain-like"/>
    <property type="match status" value="1"/>
</dbReference>
<feature type="domain" description="Acyl-CoA dehydrogenase/oxidase N-terminal" evidence="8">
    <location>
        <begin position="78"/>
        <end position="156"/>
    </location>
</feature>
<evidence type="ECO:0000259" key="6">
    <source>
        <dbReference type="Pfam" id="PF00441"/>
    </source>
</evidence>
<evidence type="ECO:0000259" key="9">
    <source>
        <dbReference type="Pfam" id="PF12806"/>
    </source>
</evidence>
<evidence type="ECO:0000256" key="1">
    <source>
        <dbReference type="ARBA" id="ARBA00001974"/>
    </source>
</evidence>
<dbReference type="InterPro" id="IPR036250">
    <property type="entry name" value="AcylCo_DH-like_C"/>
</dbReference>
<dbReference type="InterPro" id="IPR046373">
    <property type="entry name" value="Acyl-CoA_Oxase/DH_mid-dom_sf"/>
</dbReference>
<dbReference type="Pfam" id="PF02770">
    <property type="entry name" value="Acyl-CoA_dh_M"/>
    <property type="match status" value="1"/>
</dbReference>
<evidence type="ECO:0000259" key="7">
    <source>
        <dbReference type="Pfam" id="PF02770"/>
    </source>
</evidence>
<protein>
    <submittedName>
        <fullName evidence="10">Acryloyl-CoA reductase (NADH)</fullName>
        <ecNumber evidence="10">1.3.1.95</ecNumber>
    </submittedName>
</protein>
<evidence type="ECO:0000313" key="10">
    <source>
        <dbReference type="EMBL" id="OIQ94167.1"/>
    </source>
</evidence>
<dbReference type="FunFam" id="2.40.110.10:FF:000031">
    <property type="entry name" value="Acyl-CoA dehydrogenase, putative"/>
    <property type="match status" value="1"/>
</dbReference>
<dbReference type="InterPro" id="IPR052166">
    <property type="entry name" value="Diverse_Acyl-CoA_DH"/>
</dbReference>
<dbReference type="InterPro" id="IPR013786">
    <property type="entry name" value="AcylCoA_DH/ox_N"/>
</dbReference>
<dbReference type="InterPro" id="IPR006091">
    <property type="entry name" value="Acyl-CoA_Oxase/DH_mid-dom"/>
</dbReference>
<feature type="domain" description="Acyl-CoA oxidase/dehydrogenase middle" evidence="7">
    <location>
        <begin position="161"/>
        <end position="263"/>
    </location>
</feature>
<sequence>MTYVAPLKDMMFVLQEVAGLDEVIALPGCEEVDADLVSAVLEEAGRLAGEVLAPLNKVGDQQGSKWADYKVTTAPGFKPAFQQFAEGGWIGITCPTEYGGQGLPEILGIPLGEVWNSANVAFALCPLLTAGAITAIHSHASAEMKATYLPKMISGEWTGTMNLTEPNAGTDLAALRTKAVPEGDHYRVTGTKIFITYGEQDYTDNIIHLVLARLPDAPAGVKGISMFVVPKFLVNADGSIGARNDVKCVSIEHKLGIHGSPTAVMAYGEEGGAIGYLVGEANRGLEYMFTMMNHARLGVGLQGVGLAERAYQHAYSYAMERIQGKVIGREGNLPIAFHPDVRRMLMTMRSQTEAMRALSFITAAAMDKAERHPDAAQRKFWQARVDLLIPVVKAWCTEQANEIASLGVQVHGGMGFIEETGAAQYLRDARITTIYEGTTGIQANDLMGRKLARDKGEAAIALLKEMQQTVVAAMADPATAGLGKDLAQALGHAQTASEWILQNFATDTAGTLLSAVHYLKLLGTVAGGWALVKSAVAAQARLAAGQGDAGFYKQKVATAFFYADQVLPLTASLLVMTQRGSSSLQAADSALA</sequence>
<dbReference type="PANTHER" id="PTHR42803">
    <property type="entry name" value="ACYL-COA DEHYDROGENASE"/>
    <property type="match status" value="1"/>
</dbReference>
<comment type="cofactor">
    <cofactor evidence="1">
        <name>FAD</name>
        <dbReference type="ChEBI" id="CHEBI:57692"/>
    </cofactor>
</comment>
<feature type="domain" description="Acyl-CoA dehydrogenase/oxidase C-terminal" evidence="6">
    <location>
        <begin position="282"/>
        <end position="447"/>
    </location>
</feature>
<dbReference type="AlphaFoldDB" id="A0A1J5RQD1"/>
<proteinExistence type="inferred from homology"/>
<dbReference type="Pfam" id="PF00441">
    <property type="entry name" value="Acyl-CoA_dh_1"/>
    <property type="match status" value="1"/>
</dbReference>
<evidence type="ECO:0000256" key="3">
    <source>
        <dbReference type="ARBA" id="ARBA00022630"/>
    </source>
</evidence>
<keyword evidence="3" id="KW-0285">Flavoprotein</keyword>
<dbReference type="GO" id="GO:0043958">
    <property type="term" value="F:acryloyl-CoA reductase (NADH) activity"/>
    <property type="evidence" value="ECO:0007669"/>
    <property type="project" value="UniProtKB-EC"/>
</dbReference>
<feature type="domain" description="Acetyl-CoA dehydrogenase-like C-terminal" evidence="9">
    <location>
        <begin position="462"/>
        <end position="586"/>
    </location>
</feature>
<evidence type="ECO:0000259" key="8">
    <source>
        <dbReference type="Pfam" id="PF02771"/>
    </source>
</evidence>
<gene>
    <name evidence="10" type="primary">acrC_2</name>
    <name evidence="10" type="ORF">GALL_238960</name>
</gene>
<keyword evidence="5 10" id="KW-0560">Oxidoreductase</keyword>
<dbReference type="EMBL" id="MLJW01000192">
    <property type="protein sequence ID" value="OIQ94167.1"/>
    <property type="molecule type" value="Genomic_DNA"/>
</dbReference>
<comment type="caution">
    <text evidence="10">The sequence shown here is derived from an EMBL/GenBank/DDBJ whole genome shotgun (WGS) entry which is preliminary data.</text>
</comment>
<dbReference type="InterPro" id="IPR009075">
    <property type="entry name" value="AcylCo_DH/oxidase_C"/>
</dbReference>
<comment type="similarity">
    <text evidence="2">Belongs to the acyl-CoA dehydrogenase family.</text>
</comment>
<organism evidence="10">
    <name type="scientific">mine drainage metagenome</name>
    <dbReference type="NCBI Taxonomy" id="410659"/>
    <lineage>
        <taxon>unclassified sequences</taxon>
        <taxon>metagenomes</taxon>
        <taxon>ecological metagenomes</taxon>
    </lineage>
</organism>
<dbReference type="InterPro" id="IPR025878">
    <property type="entry name" value="Acyl-CoA_dh-like_C_dom"/>
</dbReference>
<keyword evidence="4" id="KW-0274">FAD</keyword>
<dbReference type="Pfam" id="PF12806">
    <property type="entry name" value="Acyl-CoA_dh_C"/>
    <property type="match status" value="1"/>
</dbReference>
<dbReference type="Gene3D" id="1.10.540.10">
    <property type="entry name" value="Acyl-CoA dehydrogenase/oxidase, N-terminal domain"/>
    <property type="match status" value="1"/>
</dbReference>
<dbReference type="PANTHER" id="PTHR42803:SF1">
    <property type="entry name" value="BROAD-SPECIFICITY LINEAR ACYL-COA DEHYDROGENASE FADE5"/>
    <property type="match status" value="1"/>
</dbReference>
<dbReference type="Gene3D" id="2.40.110.10">
    <property type="entry name" value="Butyryl-CoA Dehydrogenase, subunit A, domain 2"/>
    <property type="match status" value="1"/>
</dbReference>